<dbReference type="AlphaFoldDB" id="A0AA42DQJ4"/>
<keyword evidence="1" id="KW-0472">Membrane</keyword>
<accession>A0AA42DQJ4</accession>
<proteinExistence type="predicted"/>
<name>A0AA42DQJ4_9FIRM</name>
<reference evidence="2" key="1">
    <citation type="journal article" date="2023" name="Int. J. Syst. Evol. Microbiol.">
        <title>&lt;i&gt;Holtiella tumoricola&lt;/i&gt; gen. nov. sp. nov., isolated from a human clinical sample.</title>
        <authorList>
            <person name="Allen-Vercoe E."/>
            <person name="Daigneault M.C."/>
            <person name="Vancuren S.J."/>
            <person name="Cochrane K."/>
            <person name="O'Neal L.L."/>
            <person name="Sankaranarayanan K."/>
            <person name="Lawson P.A."/>
        </authorList>
    </citation>
    <scope>NUCLEOTIDE SEQUENCE</scope>
    <source>
        <strain evidence="2">CC70A</strain>
    </source>
</reference>
<evidence type="ECO:0000313" key="2">
    <source>
        <dbReference type="EMBL" id="MDA3733499.1"/>
    </source>
</evidence>
<dbReference type="Proteomes" id="UP001169242">
    <property type="component" value="Unassembled WGS sequence"/>
</dbReference>
<keyword evidence="1" id="KW-0812">Transmembrane</keyword>
<keyword evidence="3" id="KW-1185">Reference proteome</keyword>
<protein>
    <submittedName>
        <fullName evidence="2">Uncharacterized protein</fullName>
    </submittedName>
</protein>
<dbReference type="EMBL" id="JAQIFT010000062">
    <property type="protein sequence ID" value="MDA3733499.1"/>
    <property type="molecule type" value="Genomic_DNA"/>
</dbReference>
<sequence>MDKGKEHIKLILLSCLIVATVIQTALLWLGSMSSHNFLKKNMDYEPIMPMNIWVVEAGNNDTGLSNSLAFYLGDTTGNEKKDYKRLISEFKKVVYEYEEEKSLTKLEGIPWGKLLSMPSIVLEYEIPLGLDSISGISGISSLVDKIDYVFMYSKNKFQKEASLCLVNSKEDYYYELSVVGNFQDIEKVYGAVTEDDLTKNITTYQPSATIENLQIKGNVFLPTSSQETLVTYPILNIYNPIDLTKEEGDQVLETRINDFFISPLVKEKDIYEDGSVVYTEPKKTIVTYNPLGTIEYLNLDPKQTQNVTNLLQGYNKVLDFIEQAECVSKQTAENLYLSNIVQEGQKITYYFDLSHDGYRIQMEDSLKKQLGITSYLEVSIKGNDFVSMKVCTLEIYSDWQTETFKSHYLEPMDNMYSLLMEQGIEDFALDRLELVYLVKDFKHPIKLAWGVIYKQRWYYP</sequence>
<comment type="caution">
    <text evidence="2">The sequence shown here is derived from an EMBL/GenBank/DDBJ whole genome shotgun (WGS) entry which is preliminary data.</text>
</comment>
<keyword evidence="1" id="KW-1133">Transmembrane helix</keyword>
<evidence type="ECO:0000256" key="1">
    <source>
        <dbReference type="SAM" id="Phobius"/>
    </source>
</evidence>
<feature type="transmembrane region" description="Helical" evidence="1">
    <location>
        <begin position="12"/>
        <end position="30"/>
    </location>
</feature>
<gene>
    <name evidence="2" type="ORF">PBV87_18625</name>
</gene>
<organism evidence="2 3">
    <name type="scientific">Holtiella tumoricola</name>
    <dbReference type="NCBI Taxonomy" id="3018743"/>
    <lineage>
        <taxon>Bacteria</taxon>
        <taxon>Bacillati</taxon>
        <taxon>Bacillota</taxon>
        <taxon>Clostridia</taxon>
        <taxon>Lachnospirales</taxon>
        <taxon>Cellulosilyticaceae</taxon>
        <taxon>Holtiella</taxon>
    </lineage>
</organism>
<evidence type="ECO:0000313" key="3">
    <source>
        <dbReference type="Proteomes" id="UP001169242"/>
    </source>
</evidence>
<dbReference type="RefSeq" id="WP_271013315.1">
    <property type="nucleotide sequence ID" value="NZ_JAQIFT010000062.1"/>
</dbReference>